<organism evidence="1 2">
    <name type="scientific">Nitrososphaeria virus YSH_922147</name>
    <dbReference type="NCBI Taxonomy" id="3071323"/>
    <lineage>
        <taxon>Viruses</taxon>
        <taxon>Duplodnaviria</taxon>
        <taxon>Heunggongvirae</taxon>
        <taxon>Uroviricota</taxon>
        <taxon>Caudoviricetes</taxon>
        <taxon>Juravirales</taxon>
        <taxon>Yangangviridae</taxon>
        <taxon>Mathaucavirus</taxon>
        <taxon>Mathaucavirus yangshanense</taxon>
    </lineage>
</organism>
<name>A0A976UAQ6_9CAUD</name>
<evidence type="ECO:0000313" key="2">
    <source>
        <dbReference type="Proteomes" id="UP001156973"/>
    </source>
</evidence>
<dbReference type="KEGG" id="vg:80544968"/>
<sequence>MEEDQHGNKRLNGIEVKEVKKPKIIIDWDSKDVKPRPEINDEYTKLLRIMGKCGNLVERFSEALEDEYNTNEESKTIIQKNLFNIKKELEKYLNIHATLTLARNELDKREKWGDYEKTMFQFLLEVCDTKAHLAEKVGYCSKYASIGIERNEELEKYTEFARTCPKCKEDIAHLKNKEIQLYKSGKELSIELPDNAY</sequence>
<accession>A0A976UAQ6</accession>
<dbReference type="Proteomes" id="UP001156973">
    <property type="component" value="Segment"/>
</dbReference>
<reference evidence="1 2" key="1">
    <citation type="submission" date="2022-05" db="EMBL/GenBank/DDBJ databases">
        <title>Diverse viruses of marine archaea discovered using metagenomics.</title>
        <authorList>
            <person name="Zhou Y."/>
        </authorList>
    </citation>
    <scope>NUCLEOTIDE SEQUENCE [LARGE SCALE GENOMIC DNA]</scope>
    <source>
        <strain evidence="1">YSH_922147</strain>
    </source>
</reference>
<evidence type="ECO:0000313" key="1">
    <source>
        <dbReference type="EMBL" id="UVF62417.1"/>
    </source>
</evidence>
<dbReference type="EMBL" id="ON649701">
    <property type="protein sequence ID" value="UVF62417.1"/>
    <property type="molecule type" value="Genomic_DNA"/>
</dbReference>
<proteinExistence type="predicted"/>
<protein>
    <submittedName>
        <fullName evidence="1">Uncharacterized protein</fullName>
    </submittedName>
</protein>
<keyword evidence="2" id="KW-1185">Reference proteome</keyword>